<sequence length="157" mass="17072">MGPRGGLAACLVIRDAARVPPSADPAPQGRNPTPSGRRGRTPSRPTAAEPLTDPDSVFHYYRRLIALRHTEPALTHGDFHMLHPGHEQLYAFTRHDAGSGTELLVLANFSGADPAIALPDGWEHSETLIANVPATAPLTAPYTLRPWEARVHRRRTA</sequence>
<dbReference type="InterPro" id="IPR013780">
    <property type="entry name" value="Glyco_hydro_b"/>
</dbReference>
<proteinExistence type="predicted"/>
<dbReference type="Gene3D" id="3.20.20.80">
    <property type="entry name" value="Glycosidases"/>
    <property type="match status" value="1"/>
</dbReference>
<comment type="caution">
    <text evidence="2">The sequence shown here is derived from an EMBL/GenBank/DDBJ whole genome shotgun (WGS) entry which is preliminary data.</text>
</comment>
<organism evidence="2 3">
    <name type="scientific">Streptomyces enissocaesilis</name>
    <dbReference type="NCBI Taxonomy" id="332589"/>
    <lineage>
        <taxon>Bacteria</taxon>
        <taxon>Bacillati</taxon>
        <taxon>Actinomycetota</taxon>
        <taxon>Actinomycetes</taxon>
        <taxon>Kitasatosporales</taxon>
        <taxon>Streptomycetaceae</taxon>
        <taxon>Streptomyces</taxon>
        <taxon>Streptomyces rochei group</taxon>
    </lineage>
</organism>
<evidence type="ECO:0008006" key="4">
    <source>
        <dbReference type="Google" id="ProtNLM"/>
    </source>
</evidence>
<feature type="compositionally biased region" description="Low complexity" evidence="1">
    <location>
        <begin position="32"/>
        <end position="46"/>
    </location>
</feature>
<feature type="region of interest" description="Disordered" evidence="1">
    <location>
        <begin position="18"/>
        <end position="53"/>
    </location>
</feature>
<evidence type="ECO:0000313" key="3">
    <source>
        <dbReference type="Proteomes" id="UP001500403"/>
    </source>
</evidence>
<evidence type="ECO:0000256" key="1">
    <source>
        <dbReference type="SAM" id="MobiDB-lite"/>
    </source>
</evidence>
<dbReference type="EMBL" id="BAAAUD010000096">
    <property type="protein sequence ID" value="GAA2970391.1"/>
    <property type="molecule type" value="Genomic_DNA"/>
</dbReference>
<dbReference type="SUPFAM" id="SSF51011">
    <property type="entry name" value="Glycosyl hydrolase domain"/>
    <property type="match status" value="1"/>
</dbReference>
<dbReference type="RefSeq" id="WP_344500193.1">
    <property type="nucleotide sequence ID" value="NZ_BAAAUD010000096.1"/>
</dbReference>
<evidence type="ECO:0000313" key="2">
    <source>
        <dbReference type="EMBL" id="GAA2970391.1"/>
    </source>
</evidence>
<name>A0ABP6K7Z6_9ACTN</name>
<reference evidence="3" key="1">
    <citation type="journal article" date="2019" name="Int. J. Syst. Evol. Microbiol.">
        <title>The Global Catalogue of Microorganisms (GCM) 10K type strain sequencing project: providing services to taxonomists for standard genome sequencing and annotation.</title>
        <authorList>
            <consortium name="The Broad Institute Genomics Platform"/>
            <consortium name="The Broad Institute Genome Sequencing Center for Infectious Disease"/>
            <person name="Wu L."/>
            <person name="Ma J."/>
        </authorList>
    </citation>
    <scope>NUCLEOTIDE SEQUENCE [LARGE SCALE GENOMIC DNA]</scope>
    <source>
        <strain evidence="3">JCM 9088</strain>
    </source>
</reference>
<protein>
    <recommendedName>
        <fullName evidence="4">DUF3459 domain-containing protein</fullName>
    </recommendedName>
</protein>
<accession>A0ABP6K7Z6</accession>
<dbReference type="Proteomes" id="UP001500403">
    <property type="component" value="Unassembled WGS sequence"/>
</dbReference>
<keyword evidence="3" id="KW-1185">Reference proteome</keyword>
<dbReference type="Gene3D" id="2.60.40.1180">
    <property type="entry name" value="Golgi alpha-mannosidase II"/>
    <property type="match status" value="1"/>
</dbReference>
<gene>
    <name evidence="2" type="ORF">GCM10010446_64210</name>
</gene>